<evidence type="ECO:0000256" key="7">
    <source>
        <dbReference type="ARBA" id="ARBA00023237"/>
    </source>
</evidence>
<dbReference type="InterPro" id="IPR003423">
    <property type="entry name" value="OMP_efflux"/>
</dbReference>
<evidence type="ECO:0000313" key="10">
    <source>
        <dbReference type="Proteomes" id="UP000248975"/>
    </source>
</evidence>
<dbReference type="Gene3D" id="1.20.1600.10">
    <property type="entry name" value="Outer membrane efflux proteins (OEP)"/>
    <property type="match status" value="1"/>
</dbReference>
<gene>
    <name evidence="9" type="ORF">DI533_05245</name>
</gene>
<feature type="signal peptide" evidence="8">
    <location>
        <begin position="1"/>
        <end position="25"/>
    </location>
</feature>
<evidence type="ECO:0000256" key="8">
    <source>
        <dbReference type="SAM" id="SignalP"/>
    </source>
</evidence>
<keyword evidence="8" id="KW-0732">Signal</keyword>
<organism evidence="9 10">
    <name type="scientific">Cereibacter sphaeroides</name>
    <name type="common">Rhodobacter sphaeroides</name>
    <dbReference type="NCBI Taxonomy" id="1063"/>
    <lineage>
        <taxon>Bacteria</taxon>
        <taxon>Pseudomonadati</taxon>
        <taxon>Pseudomonadota</taxon>
        <taxon>Alphaproteobacteria</taxon>
        <taxon>Rhodobacterales</taxon>
        <taxon>Paracoccaceae</taxon>
        <taxon>Cereibacter</taxon>
    </lineage>
</organism>
<dbReference type="GO" id="GO:0009279">
    <property type="term" value="C:cell outer membrane"/>
    <property type="evidence" value="ECO:0007669"/>
    <property type="project" value="UniProtKB-SubCell"/>
</dbReference>
<keyword evidence="6" id="KW-0472">Membrane</keyword>
<dbReference type="Proteomes" id="UP000248975">
    <property type="component" value="Unassembled WGS sequence"/>
</dbReference>
<dbReference type="NCBIfam" id="TIGR01844">
    <property type="entry name" value="type_I_sec_TolC"/>
    <property type="match status" value="1"/>
</dbReference>
<keyword evidence="4" id="KW-1134">Transmembrane beta strand</keyword>
<keyword evidence="3" id="KW-0813">Transport</keyword>
<protein>
    <submittedName>
        <fullName evidence="9">Transporter</fullName>
    </submittedName>
</protein>
<dbReference type="EMBL" id="QFQS01000001">
    <property type="protein sequence ID" value="PZR00026.1"/>
    <property type="molecule type" value="Genomic_DNA"/>
</dbReference>
<sequence>MSRTKTFRVLAAGVLLGLMAIPVRSETLTDALIDAYRNSNLLEQNEALLRATDENVAIAMAGLRPTIAFSTLSQYSYAQSAITGQRIATEGLDTTFALTAQMVLFDFGRTQFAVEAAKETVLATRQSLLSIEQQVLLAAVSAFVDVRLQEAIVELRQNNVRVIGEQLRAAQDRFEVGEVTRTDVAQAESSLAQAQSGLVAAQGDLSIARENYKAAVGHYPGVLTAPPAPPPAAATLDQAKSVARREHPLVRQSQHQVAASELNVQRAKSQMKPSFNGTAQLSTDQDGFQQNGVGLGFSQTLYAGGSLAATLRQAMANRDANRSNLLQTGVVVEQNVGTVWSNLEVADATVQSTIEQINAAQVAFEGVKEEASLGARTTLDVLNAEQDLLDARNLRLQAEASRYTGVYQLLSAMGLLTVEHLGLGIPTYDPAAYYNAVRKGPAHSAQGKKLERIMKSIGKN</sequence>
<comment type="similarity">
    <text evidence="2">Belongs to the outer membrane factor (OMF) (TC 1.B.17) family.</text>
</comment>
<evidence type="ECO:0000256" key="5">
    <source>
        <dbReference type="ARBA" id="ARBA00022692"/>
    </source>
</evidence>
<keyword evidence="7" id="KW-0998">Cell outer membrane</keyword>
<evidence type="ECO:0000313" key="9">
    <source>
        <dbReference type="EMBL" id="PZR00026.1"/>
    </source>
</evidence>
<dbReference type="PANTHER" id="PTHR30026">
    <property type="entry name" value="OUTER MEMBRANE PROTEIN TOLC"/>
    <property type="match status" value="1"/>
</dbReference>
<feature type="chain" id="PRO_5016141172" evidence="8">
    <location>
        <begin position="26"/>
        <end position="460"/>
    </location>
</feature>
<dbReference type="SUPFAM" id="SSF56954">
    <property type="entry name" value="Outer membrane efflux proteins (OEP)"/>
    <property type="match status" value="1"/>
</dbReference>
<evidence type="ECO:0000256" key="2">
    <source>
        <dbReference type="ARBA" id="ARBA00007613"/>
    </source>
</evidence>
<name>A0A2W5SL20_CERSP</name>
<evidence type="ECO:0000256" key="6">
    <source>
        <dbReference type="ARBA" id="ARBA00023136"/>
    </source>
</evidence>
<evidence type="ECO:0000256" key="3">
    <source>
        <dbReference type="ARBA" id="ARBA00022448"/>
    </source>
</evidence>
<dbReference type="GO" id="GO:1990281">
    <property type="term" value="C:efflux pump complex"/>
    <property type="evidence" value="ECO:0007669"/>
    <property type="project" value="TreeGrafter"/>
</dbReference>
<dbReference type="Pfam" id="PF02321">
    <property type="entry name" value="OEP"/>
    <property type="match status" value="2"/>
</dbReference>
<dbReference type="GO" id="GO:0015562">
    <property type="term" value="F:efflux transmembrane transporter activity"/>
    <property type="evidence" value="ECO:0007669"/>
    <property type="project" value="InterPro"/>
</dbReference>
<evidence type="ECO:0000256" key="4">
    <source>
        <dbReference type="ARBA" id="ARBA00022452"/>
    </source>
</evidence>
<comment type="caution">
    <text evidence="9">The sequence shown here is derived from an EMBL/GenBank/DDBJ whole genome shotgun (WGS) entry which is preliminary data.</text>
</comment>
<reference evidence="9 10" key="1">
    <citation type="submission" date="2017-08" db="EMBL/GenBank/DDBJ databases">
        <title>Infants hospitalized years apart are colonized by the same room-sourced microbial strains.</title>
        <authorList>
            <person name="Brooks B."/>
            <person name="Olm M.R."/>
            <person name="Firek B.A."/>
            <person name="Baker R."/>
            <person name="Thomas B.C."/>
            <person name="Morowitz M.J."/>
            <person name="Banfield J.F."/>
        </authorList>
    </citation>
    <scope>NUCLEOTIDE SEQUENCE [LARGE SCALE GENOMIC DNA]</scope>
    <source>
        <strain evidence="9">S2_003_000_R2_11</strain>
    </source>
</reference>
<keyword evidence="5" id="KW-0812">Transmembrane</keyword>
<dbReference type="GO" id="GO:0015288">
    <property type="term" value="F:porin activity"/>
    <property type="evidence" value="ECO:0007669"/>
    <property type="project" value="TreeGrafter"/>
</dbReference>
<accession>A0A2W5SL20</accession>
<proteinExistence type="inferred from homology"/>
<evidence type="ECO:0000256" key="1">
    <source>
        <dbReference type="ARBA" id="ARBA00004442"/>
    </source>
</evidence>
<dbReference type="AlphaFoldDB" id="A0A2W5SL20"/>
<dbReference type="InterPro" id="IPR051906">
    <property type="entry name" value="TolC-like"/>
</dbReference>
<comment type="subcellular location">
    <subcellularLocation>
        <location evidence="1">Cell outer membrane</location>
    </subcellularLocation>
</comment>
<dbReference type="InterPro" id="IPR010130">
    <property type="entry name" value="T1SS_OMP_TolC"/>
</dbReference>
<dbReference type="PANTHER" id="PTHR30026:SF22">
    <property type="entry name" value="OUTER MEMBRANE EFFLUX PROTEIN"/>
    <property type="match status" value="1"/>
</dbReference>